<sequence>MASCKAKKIQGGVSTPSVPLGADCEVYCPTRSGISSSPCLTKSALNAMSAPCLREASPHKLPWSNTTTDKKKIESAFKTEQVAVTGFVSRSQATNFPPTTTMKKKKSKIPKSTPAPATSMETECMNIRAIIDMLLSNSMNHTHVLNIIHCECLSFYVFCLILFRMLPWNHA</sequence>
<comment type="caution">
    <text evidence="3">The sequence shown here is derived from an EMBL/GenBank/DDBJ whole genome shotgun (WGS) entry which is preliminary data.</text>
</comment>
<dbReference type="EMBL" id="CAAALY010087519">
    <property type="protein sequence ID" value="VEL27476.1"/>
    <property type="molecule type" value="Genomic_DNA"/>
</dbReference>
<gene>
    <name evidence="3" type="ORF">PXEA_LOCUS20916</name>
</gene>
<keyword evidence="4" id="KW-1185">Reference proteome</keyword>
<keyword evidence="2" id="KW-1133">Transmembrane helix</keyword>
<organism evidence="3 4">
    <name type="scientific">Protopolystoma xenopodis</name>
    <dbReference type="NCBI Taxonomy" id="117903"/>
    <lineage>
        <taxon>Eukaryota</taxon>
        <taxon>Metazoa</taxon>
        <taxon>Spiralia</taxon>
        <taxon>Lophotrochozoa</taxon>
        <taxon>Platyhelminthes</taxon>
        <taxon>Monogenea</taxon>
        <taxon>Polyopisthocotylea</taxon>
        <taxon>Polystomatidea</taxon>
        <taxon>Polystomatidae</taxon>
        <taxon>Protopolystoma</taxon>
    </lineage>
</organism>
<accession>A0A3S5A4I2</accession>
<keyword evidence="2" id="KW-0472">Membrane</keyword>
<proteinExistence type="predicted"/>
<name>A0A3S5A4I2_9PLAT</name>
<protein>
    <submittedName>
        <fullName evidence="3">Uncharacterized protein</fullName>
    </submittedName>
</protein>
<keyword evidence="2" id="KW-0812">Transmembrane</keyword>
<feature type="region of interest" description="Disordered" evidence="1">
    <location>
        <begin position="95"/>
        <end position="118"/>
    </location>
</feature>
<evidence type="ECO:0000313" key="3">
    <source>
        <dbReference type="EMBL" id="VEL27476.1"/>
    </source>
</evidence>
<feature type="transmembrane region" description="Helical" evidence="2">
    <location>
        <begin position="144"/>
        <end position="166"/>
    </location>
</feature>
<evidence type="ECO:0000256" key="1">
    <source>
        <dbReference type="SAM" id="MobiDB-lite"/>
    </source>
</evidence>
<dbReference type="AlphaFoldDB" id="A0A3S5A4I2"/>
<evidence type="ECO:0000313" key="4">
    <source>
        <dbReference type="Proteomes" id="UP000784294"/>
    </source>
</evidence>
<dbReference type="Proteomes" id="UP000784294">
    <property type="component" value="Unassembled WGS sequence"/>
</dbReference>
<evidence type="ECO:0000256" key="2">
    <source>
        <dbReference type="SAM" id="Phobius"/>
    </source>
</evidence>
<reference evidence="3" key="1">
    <citation type="submission" date="2018-11" db="EMBL/GenBank/DDBJ databases">
        <authorList>
            <consortium name="Pathogen Informatics"/>
        </authorList>
    </citation>
    <scope>NUCLEOTIDE SEQUENCE</scope>
</reference>